<dbReference type="PANTHER" id="PTHR31350:SF21">
    <property type="entry name" value="F-BOX ONLY PROTEIN 21"/>
    <property type="match status" value="1"/>
</dbReference>
<dbReference type="EMBL" id="JAOPGA020000651">
    <property type="protein sequence ID" value="KAL0480358.1"/>
    <property type="molecule type" value="Genomic_DNA"/>
</dbReference>
<dbReference type="Pfam" id="PF08755">
    <property type="entry name" value="YccV-like"/>
    <property type="match status" value="1"/>
</dbReference>
<dbReference type="Gene3D" id="1.20.1280.50">
    <property type="match status" value="1"/>
</dbReference>
<dbReference type="Pfam" id="PF12937">
    <property type="entry name" value="F-box-like"/>
    <property type="match status" value="1"/>
</dbReference>
<dbReference type="GO" id="GO:0003677">
    <property type="term" value="F:DNA binding"/>
    <property type="evidence" value="ECO:0007669"/>
    <property type="project" value="InterPro"/>
</dbReference>
<dbReference type="SUPFAM" id="SSF81383">
    <property type="entry name" value="F-box domain"/>
    <property type="match status" value="1"/>
</dbReference>
<gene>
    <name evidence="2" type="ORF">AKO1_007139</name>
</gene>
<dbReference type="SMART" id="SM00992">
    <property type="entry name" value="YccV-like"/>
    <property type="match status" value="1"/>
</dbReference>
<name>A0AAW2YTR1_9EUKA</name>
<comment type="caution">
    <text evidence="2">The sequence shown here is derived from an EMBL/GenBank/DDBJ whole genome shotgun (WGS) entry which is preliminary data.</text>
</comment>
<dbReference type="SUPFAM" id="SSF141255">
    <property type="entry name" value="YccV-like"/>
    <property type="match status" value="1"/>
</dbReference>
<dbReference type="InterPro" id="IPR036047">
    <property type="entry name" value="F-box-like_dom_sf"/>
</dbReference>
<dbReference type="PROSITE" id="PS50181">
    <property type="entry name" value="FBOX"/>
    <property type="match status" value="1"/>
</dbReference>
<proteinExistence type="predicted"/>
<accession>A0AAW2YTR1</accession>
<dbReference type="InterPro" id="IPR001810">
    <property type="entry name" value="F-box_dom"/>
</dbReference>
<reference evidence="2 3" key="1">
    <citation type="submission" date="2024-03" db="EMBL/GenBank/DDBJ databases">
        <title>The Acrasis kona genome and developmental transcriptomes reveal deep origins of eukaryotic multicellular pathways.</title>
        <authorList>
            <person name="Sheikh S."/>
            <person name="Fu C.-J."/>
            <person name="Brown M.W."/>
            <person name="Baldauf S.L."/>
        </authorList>
    </citation>
    <scope>NUCLEOTIDE SEQUENCE [LARGE SCALE GENOMIC DNA]</scope>
    <source>
        <strain evidence="2 3">ATCC MYA-3509</strain>
    </source>
</reference>
<evidence type="ECO:0000259" key="1">
    <source>
        <dbReference type="PROSITE" id="PS50181"/>
    </source>
</evidence>
<evidence type="ECO:0000313" key="3">
    <source>
        <dbReference type="Proteomes" id="UP001431209"/>
    </source>
</evidence>
<dbReference type="AlphaFoldDB" id="A0AAW2YTR1"/>
<sequence>MSITSLPDEIIAKIVIYADRTEYDDILLICKQIRSAISLNNHLWKKICLHTWYLWHNHQPGTTDSDENYNFVHGNERFESSTDCFWRKIYIERSIKDFELKRVLSRTICNQSDRQKLLRDALNLGPDVYEKLKQKVVECEKDGTQTYDLTYLYYGTRVVEKMHRQFIQIPKWRSLLKRIEEGQDDLLMMDAAKIICDNYSLNEKQQIDDRINDYVRDVTRRLTTPDPSDREVLETIMEVISDAGFNPTGFHYYAIQNSYIDQVLETKCGIPITLSTIFQCIASHFNIHLQMIASPAHFILKYHDPTSERNSIYIDSFHKLLSDQSQAARNLAALLQTSAEETVRFLKGSSMKIVAQRMLNNILSNMKDKWSRNPTFNERMVSILTLYVELEEKNLHLRTLLYECNKLLEDFDGAMEQLRYFNRAEINPVHFEVPSNYTNVPEACPRPSTENDPVKFQIGQIMTHKKYNYVGVIYHYDSECNMSEEWQIEMGVSKLSHGAKQPFYSVLVHNNGMGTYVAQENILIGEPVLVVNDEIGRHFCKFDREKGRYVPNKYSLMQYPDL</sequence>
<dbReference type="Gene3D" id="2.30.30.390">
    <property type="entry name" value="Hemimethylated DNA-binding domain"/>
    <property type="match status" value="1"/>
</dbReference>
<dbReference type="InterPro" id="IPR032698">
    <property type="entry name" value="SirB1_N"/>
</dbReference>
<feature type="domain" description="F-box" evidence="1">
    <location>
        <begin position="1"/>
        <end position="47"/>
    </location>
</feature>
<dbReference type="Proteomes" id="UP001431209">
    <property type="component" value="Unassembled WGS sequence"/>
</dbReference>
<organism evidence="2 3">
    <name type="scientific">Acrasis kona</name>
    <dbReference type="NCBI Taxonomy" id="1008807"/>
    <lineage>
        <taxon>Eukaryota</taxon>
        <taxon>Discoba</taxon>
        <taxon>Heterolobosea</taxon>
        <taxon>Tetramitia</taxon>
        <taxon>Eutetramitia</taxon>
        <taxon>Acrasidae</taxon>
        <taxon>Acrasis</taxon>
    </lineage>
</organism>
<dbReference type="PANTHER" id="PTHR31350">
    <property type="entry name" value="SI:DKEY-261L7.2"/>
    <property type="match status" value="1"/>
</dbReference>
<dbReference type="InterPro" id="IPR011722">
    <property type="entry name" value="Hemimethylated_DNA-bd_dom"/>
</dbReference>
<dbReference type="Pfam" id="PF13369">
    <property type="entry name" value="Transglut_core2"/>
    <property type="match status" value="1"/>
</dbReference>
<dbReference type="InterPro" id="IPR036623">
    <property type="entry name" value="Hemimethylated_DNA-bd_sf"/>
</dbReference>
<keyword evidence="3" id="KW-1185">Reference proteome</keyword>
<evidence type="ECO:0000313" key="2">
    <source>
        <dbReference type="EMBL" id="KAL0480358.1"/>
    </source>
</evidence>
<protein>
    <submittedName>
        <fullName evidence="2">FBXO21F</fullName>
    </submittedName>
</protein>
<dbReference type="NCBIfam" id="TIGR02097">
    <property type="entry name" value="yccV"/>
    <property type="match status" value="1"/>
</dbReference>